<dbReference type="eggNOG" id="COG1633">
    <property type="taxonomic scope" value="Bacteria"/>
</dbReference>
<dbReference type="Proteomes" id="UP000005275">
    <property type="component" value="Chromosome"/>
</dbReference>
<sequence>MSAGPEPANSLAALLAHALELEHASHERYTELAAGMALHHNQPAAAAFRRLAEFAGREVARVEARTQGVGLPCLAPWEFDWSVGGTELVLGGDLEQVDYLMDVARVLELGIRDAARQRDFYAAQAARATTPAVRDLAAELTAASHARCERITQWRVACATGESVDDWDPPNLPE</sequence>
<dbReference type="AlphaFoldDB" id="W0E6V4"/>
<dbReference type="SUPFAM" id="SSF47240">
    <property type="entry name" value="Ferritin-like"/>
    <property type="match status" value="1"/>
</dbReference>
<name>W0E6V4_MARPU</name>
<dbReference type="RefSeq" id="WP_005221335.1">
    <property type="nucleotide sequence ID" value="NZ_CP007031.1"/>
</dbReference>
<keyword evidence="2" id="KW-1185">Reference proteome</keyword>
<dbReference type="InterPro" id="IPR012347">
    <property type="entry name" value="Ferritin-like"/>
</dbReference>
<dbReference type="InterPro" id="IPR009078">
    <property type="entry name" value="Ferritin-like_SF"/>
</dbReference>
<dbReference type="EMBL" id="CP007031">
    <property type="protein sequence ID" value="AHF04776.1"/>
    <property type="molecule type" value="Genomic_DNA"/>
</dbReference>
<gene>
    <name evidence="1" type="ORF">MARPU_13665</name>
</gene>
<accession>W0E6V4</accession>
<reference evidence="1 2" key="1">
    <citation type="submission" date="2013-12" db="EMBL/GenBank/DDBJ databases">
        <authorList>
            <consortium name="DOE Joint Genome Institute"/>
            <person name="Bryant D.A."/>
            <person name="Huntemann M."/>
            <person name="Han J."/>
            <person name="Chen A."/>
            <person name="Kyrpides N."/>
            <person name="Mavromatis K."/>
            <person name="Markowitz V."/>
            <person name="Palaniappan K."/>
            <person name="Ivanova N."/>
            <person name="Schaumberg A."/>
            <person name="Pati A."/>
            <person name="Liolios K."/>
            <person name="Nordberg H.P."/>
            <person name="Cantor M.N."/>
            <person name="Hua S.X."/>
            <person name="Woyke T."/>
        </authorList>
    </citation>
    <scope>NUCLEOTIDE SEQUENCE [LARGE SCALE GENOMIC DNA]</scope>
    <source>
        <strain evidence="1 2">984</strain>
    </source>
</reference>
<dbReference type="KEGG" id="mpur:MARPU_13665"/>
<dbReference type="HOGENOM" id="CLU_120960_0_0_6"/>
<protein>
    <submittedName>
        <fullName evidence="1">Rubrerythrin</fullName>
    </submittedName>
</protein>
<evidence type="ECO:0000313" key="1">
    <source>
        <dbReference type="EMBL" id="AHF04776.1"/>
    </source>
</evidence>
<dbReference type="STRING" id="765910.MARPU_13665"/>
<proteinExistence type="predicted"/>
<dbReference type="Gene3D" id="1.20.1260.10">
    <property type="match status" value="1"/>
</dbReference>
<organism evidence="1 2">
    <name type="scientific">Marichromatium purpuratum 984</name>
    <dbReference type="NCBI Taxonomy" id="765910"/>
    <lineage>
        <taxon>Bacteria</taxon>
        <taxon>Pseudomonadati</taxon>
        <taxon>Pseudomonadota</taxon>
        <taxon>Gammaproteobacteria</taxon>
        <taxon>Chromatiales</taxon>
        <taxon>Chromatiaceae</taxon>
        <taxon>Marichromatium</taxon>
    </lineage>
</organism>
<evidence type="ECO:0000313" key="2">
    <source>
        <dbReference type="Proteomes" id="UP000005275"/>
    </source>
</evidence>